<dbReference type="InterPro" id="IPR034163">
    <property type="entry name" value="Aspergillopepsin-like_cat_dom"/>
</dbReference>
<dbReference type="AlphaFoldDB" id="A0A9Q8QBR1"/>
<reference evidence="8" key="1">
    <citation type="submission" date="2021-11" db="EMBL/GenBank/DDBJ databases">
        <title>Purpureocillium_takamizusanense_genome.</title>
        <authorList>
            <person name="Nguyen N.-H."/>
        </authorList>
    </citation>
    <scope>NUCLEOTIDE SEQUENCE</scope>
    <source>
        <strain evidence="8">PT3</strain>
    </source>
</reference>
<dbReference type="EMBL" id="CP086355">
    <property type="protein sequence ID" value="UNI16378.1"/>
    <property type="molecule type" value="Genomic_DNA"/>
</dbReference>
<dbReference type="GO" id="GO:0006508">
    <property type="term" value="P:proteolysis"/>
    <property type="evidence" value="ECO:0007669"/>
    <property type="project" value="UniProtKB-KW"/>
</dbReference>
<dbReference type="PROSITE" id="PS51767">
    <property type="entry name" value="PEPTIDASE_A1"/>
    <property type="match status" value="1"/>
</dbReference>
<evidence type="ECO:0000313" key="9">
    <source>
        <dbReference type="Proteomes" id="UP000829364"/>
    </source>
</evidence>
<gene>
    <name evidence="8" type="ORF">JDV02_002814</name>
</gene>
<dbReference type="InterPro" id="IPR001461">
    <property type="entry name" value="Aspartic_peptidase_A1"/>
</dbReference>
<keyword evidence="6" id="KW-0732">Signal</keyword>
<evidence type="ECO:0000259" key="7">
    <source>
        <dbReference type="PROSITE" id="PS51767"/>
    </source>
</evidence>
<evidence type="ECO:0000256" key="6">
    <source>
        <dbReference type="SAM" id="SignalP"/>
    </source>
</evidence>
<feature type="active site" evidence="5">
    <location>
        <position position="120"/>
    </location>
</feature>
<dbReference type="InterPro" id="IPR033121">
    <property type="entry name" value="PEPTIDASE_A1"/>
</dbReference>
<feature type="active site" evidence="5">
    <location>
        <position position="303"/>
    </location>
</feature>
<dbReference type="OrthoDB" id="2747330at2759"/>
<keyword evidence="2" id="KW-0645">Protease</keyword>
<comment type="similarity">
    <text evidence="1">Belongs to the peptidase A1 family.</text>
</comment>
<evidence type="ECO:0000313" key="8">
    <source>
        <dbReference type="EMBL" id="UNI16378.1"/>
    </source>
</evidence>
<dbReference type="PANTHER" id="PTHR47966">
    <property type="entry name" value="BETA-SITE APP-CLEAVING ENZYME, ISOFORM A-RELATED"/>
    <property type="match status" value="1"/>
</dbReference>
<dbReference type="GeneID" id="72064774"/>
<feature type="domain" description="Peptidase A1" evidence="7">
    <location>
        <begin position="102"/>
        <end position="414"/>
    </location>
</feature>
<evidence type="ECO:0000256" key="5">
    <source>
        <dbReference type="PIRSR" id="PIRSR601461-1"/>
    </source>
</evidence>
<feature type="signal peptide" evidence="6">
    <location>
        <begin position="1"/>
        <end position="18"/>
    </location>
</feature>
<keyword evidence="9" id="KW-1185">Reference proteome</keyword>
<keyword evidence="4" id="KW-0378">Hydrolase</keyword>
<protein>
    <recommendedName>
        <fullName evidence="7">Peptidase A1 domain-containing protein</fullName>
    </recommendedName>
</protein>
<evidence type="ECO:0000256" key="4">
    <source>
        <dbReference type="ARBA" id="ARBA00022801"/>
    </source>
</evidence>
<dbReference type="InterPro" id="IPR021109">
    <property type="entry name" value="Peptidase_aspartic_dom_sf"/>
</dbReference>
<dbReference type="GO" id="GO:0004190">
    <property type="term" value="F:aspartic-type endopeptidase activity"/>
    <property type="evidence" value="ECO:0007669"/>
    <property type="project" value="UniProtKB-KW"/>
</dbReference>
<name>A0A9Q8QBR1_9HYPO</name>
<dbReference type="Pfam" id="PF00026">
    <property type="entry name" value="Asp"/>
    <property type="match status" value="1"/>
</dbReference>
<proteinExistence type="inferred from homology"/>
<dbReference type="Proteomes" id="UP000829364">
    <property type="component" value="Chromosome 2"/>
</dbReference>
<evidence type="ECO:0000256" key="2">
    <source>
        <dbReference type="ARBA" id="ARBA00022670"/>
    </source>
</evidence>
<dbReference type="PRINTS" id="PR00792">
    <property type="entry name" value="PEPSIN"/>
</dbReference>
<feature type="chain" id="PRO_5040172015" description="Peptidase A1 domain-containing protein" evidence="6">
    <location>
        <begin position="19"/>
        <end position="417"/>
    </location>
</feature>
<organism evidence="8 9">
    <name type="scientific">Purpureocillium takamizusanense</name>
    <dbReference type="NCBI Taxonomy" id="2060973"/>
    <lineage>
        <taxon>Eukaryota</taxon>
        <taxon>Fungi</taxon>
        <taxon>Dikarya</taxon>
        <taxon>Ascomycota</taxon>
        <taxon>Pezizomycotina</taxon>
        <taxon>Sordariomycetes</taxon>
        <taxon>Hypocreomycetidae</taxon>
        <taxon>Hypocreales</taxon>
        <taxon>Ophiocordycipitaceae</taxon>
        <taxon>Purpureocillium</taxon>
    </lineage>
</organism>
<evidence type="ECO:0000256" key="1">
    <source>
        <dbReference type="ARBA" id="ARBA00007447"/>
    </source>
</evidence>
<dbReference type="PANTHER" id="PTHR47966:SF1">
    <property type="entry name" value="ASPARTYL PROTEINASE"/>
    <property type="match status" value="1"/>
</dbReference>
<dbReference type="FunFam" id="2.40.70.10:FF:000026">
    <property type="entry name" value="Endothiapepsin"/>
    <property type="match status" value="1"/>
</dbReference>
<dbReference type="CDD" id="cd06097">
    <property type="entry name" value="Aspergillopepsin_like"/>
    <property type="match status" value="1"/>
</dbReference>
<dbReference type="RefSeq" id="XP_047839859.1">
    <property type="nucleotide sequence ID" value="XM_047983887.1"/>
</dbReference>
<sequence length="417" mass="45773">MQTFGAFLAALVATGCLAAALPAESQGGFSVPVVRNTEAETNGFAALQRTLNKFNMVMPSPDELREAATHSKVKTVDRLTTINDKRWTGHVATQPLAQDSMYITEVHIGTPAQKLRLDIDTGSSDLWVFSTALPPDQVNGQRLYNPKRSQSAKKLEGATWKIHYADQSGSSGDVYIDNVSIGGLRIKGQAVGAAKEVSRQFTKTPDCDGLLGLAFSSLNTIRPKPQLTFLDTAKGHIKQSLFTANLNHHANGTYNFGFIDKKEHKGPITYTPVNNTQGFWGFSSPGYVIDGVYYEQKVDSIVDTGTTLMYVPENIVDQYWLPIPGAILYWWSWAYLFPCDTKLPDFAYKVEGSMVTIPGEYLDHGFIGTLEGVRLCYGGLQSNRPLRGFSIHGDVALKSSLVVFDEGNMRLGFAPKL</sequence>
<accession>A0A9Q8QBR1</accession>
<dbReference type="KEGG" id="ptkz:JDV02_002814"/>
<dbReference type="SUPFAM" id="SSF50630">
    <property type="entry name" value="Acid proteases"/>
    <property type="match status" value="1"/>
</dbReference>
<evidence type="ECO:0000256" key="3">
    <source>
        <dbReference type="ARBA" id="ARBA00022750"/>
    </source>
</evidence>
<dbReference type="Gene3D" id="2.40.70.10">
    <property type="entry name" value="Acid Proteases"/>
    <property type="match status" value="2"/>
</dbReference>
<keyword evidence="3" id="KW-0064">Aspartyl protease</keyword>